<dbReference type="EMBL" id="NRRU01000092">
    <property type="protein sequence ID" value="MBK1715020.1"/>
    <property type="molecule type" value="Genomic_DNA"/>
</dbReference>
<keyword evidence="2" id="KW-1185">Reference proteome</keyword>
<organism evidence="1 2">
    <name type="scientific">Rubrivivax gelatinosus</name>
    <name type="common">Rhodocyclus gelatinosus</name>
    <name type="synonym">Rhodopseudomonas gelatinosa</name>
    <dbReference type="NCBI Taxonomy" id="28068"/>
    <lineage>
        <taxon>Bacteria</taxon>
        <taxon>Pseudomonadati</taxon>
        <taxon>Pseudomonadota</taxon>
        <taxon>Betaproteobacteria</taxon>
        <taxon>Burkholderiales</taxon>
        <taxon>Sphaerotilaceae</taxon>
        <taxon>Rubrivivax</taxon>
    </lineage>
</organism>
<comment type="caution">
    <text evidence="1">The sequence shown here is derived from an EMBL/GenBank/DDBJ whole genome shotgun (WGS) entry which is preliminary data.</text>
</comment>
<evidence type="ECO:0000313" key="1">
    <source>
        <dbReference type="EMBL" id="MBK1715020.1"/>
    </source>
</evidence>
<reference evidence="1" key="2">
    <citation type="journal article" date="2020" name="Microorganisms">
        <title>Osmotic Adaptation and Compatible Solute Biosynthesis of Phototrophic Bacteria as Revealed from Genome Analyses.</title>
        <authorList>
            <person name="Imhoff J.F."/>
            <person name="Rahn T."/>
            <person name="Kunzel S."/>
            <person name="Keller A."/>
            <person name="Neulinger S.C."/>
        </authorList>
    </citation>
    <scope>NUCLEOTIDE SEQUENCE</scope>
    <source>
        <strain evidence="1">IM 151</strain>
    </source>
</reference>
<accession>A0ABS1E259</accession>
<name>A0ABS1E259_RUBGE</name>
<evidence type="ECO:0008006" key="3">
    <source>
        <dbReference type="Google" id="ProtNLM"/>
    </source>
</evidence>
<proteinExistence type="predicted"/>
<reference evidence="1" key="1">
    <citation type="submission" date="2017-08" db="EMBL/GenBank/DDBJ databases">
        <authorList>
            <person name="Imhoff J.F."/>
            <person name="Rahn T."/>
            <person name="Kuenzel S."/>
            <person name="Neulinger S.C."/>
        </authorList>
    </citation>
    <scope>NUCLEOTIDE SEQUENCE</scope>
    <source>
        <strain evidence="1">IM 151</strain>
    </source>
</reference>
<dbReference type="Proteomes" id="UP001041814">
    <property type="component" value="Unassembled WGS sequence"/>
</dbReference>
<gene>
    <name evidence="1" type="ORF">CKO43_19850</name>
</gene>
<protein>
    <recommendedName>
        <fullName evidence="3">ArsR family transcriptional regulator</fullName>
    </recommendedName>
</protein>
<sequence>MLRMPEPRQPPPPWEAAPELRVVQPAAVEVLWHPAKRLHLRPFLGRAAGLAEAAALLGIRKPAMSYWVGRLTALGLIRPWALERRGRQRVLLYRCVADRLLVGLGDAPHASYEGVFDDAERRWQPDARAALGRSLARQAPWLALAISVGGPGGLQTELTAQAPGAPADDFLFCWGRLWLDAGEREQLRAELDALWDRWAARSDQIGKRCPTLLHLVTVPERR</sequence>
<evidence type="ECO:0000313" key="2">
    <source>
        <dbReference type="Proteomes" id="UP001041814"/>
    </source>
</evidence>